<dbReference type="InterPro" id="IPR032675">
    <property type="entry name" value="LRR_dom_sf"/>
</dbReference>
<evidence type="ECO:0000256" key="4">
    <source>
        <dbReference type="ARBA" id="ARBA00023170"/>
    </source>
</evidence>
<dbReference type="AlphaFoldDB" id="A0AAE0YMI1"/>
<comment type="caution">
    <text evidence="7">The sequence shown here is derived from an EMBL/GenBank/DDBJ whole genome shotgun (WGS) entry which is preliminary data.</text>
</comment>
<reference evidence="7" key="1">
    <citation type="journal article" date="2023" name="G3 (Bethesda)">
        <title>A reference genome for the long-term kleptoplast-retaining sea slug Elysia crispata morphotype clarki.</title>
        <authorList>
            <person name="Eastman K.E."/>
            <person name="Pendleton A.L."/>
            <person name="Shaikh M.A."/>
            <person name="Suttiyut T."/>
            <person name="Ogas R."/>
            <person name="Tomko P."/>
            <person name="Gavelis G."/>
            <person name="Widhalm J.R."/>
            <person name="Wisecaver J.H."/>
        </authorList>
    </citation>
    <scope>NUCLEOTIDE SEQUENCE</scope>
    <source>
        <strain evidence="7">ECLA1</strain>
    </source>
</reference>
<feature type="transmembrane region" description="Helical" evidence="6">
    <location>
        <begin position="220"/>
        <end position="238"/>
    </location>
</feature>
<comment type="subcellular location">
    <subcellularLocation>
        <location evidence="1">Cell membrane</location>
        <topology evidence="1">Multi-pass membrane protein</topology>
    </subcellularLocation>
</comment>
<keyword evidence="3" id="KW-0297">G-protein coupled receptor</keyword>
<organism evidence="7 8">
    <name type="scientific">Elysia crispata</name>
    <name type="common">lettuce slug</name>
    <dbReference type="NCBI Taxonomy" id="231223"/>
    <lineage>
        <taxon>Eukaryota</taxon>
        <taxon>Metazoa</taxon>
        <taxon>Spiralia</taxon>
        <taxon>Lophotrochozoa</taxon>
        <taxon>Mollusca</taxon>
        <taxon>Gastropoda</taxon>
        <taxon>Heterobranchia</taxon>
        <taxon>Euthyneura</taxon>
        <taxon>Panpulmonata</taxon>
        <taxon>Sacoglossa</taxon>
        <taxon>Placobranchoidea</taxon>
        <taxon>Plakobranchidae</taxon>
        <taxon>Elysia</taxon>
    </lineage>
</organism>
<dbReference type="PANTHER" id="PTHR24372:SF77">
    <property type="entry name" value="G-PROTEIN COUPLED RECEPTORS FAMILY 1 PROFILE DOMAIN-CONTAINING PROTEIN"/>
    <property type="match status" value="1"/>
</dbReference>
<dbReference type="GO" id="GO:0008528">
    <property type="term" value="F:G protein-coupled peptide receptor activity"/>
    <property type="evidence" value="ECO:0007669"/>
    <property type="project" value="TreeGrafter"/>
</dbReference>
<evidence type="ECO:0000256" key="5">
    <source>
        <dbReference type="ARBA" id="ARBA00023224"/>
    </source>
</evidence>
<dbReference type="Gene3D" id="3.80.10.10">
    <property type="entry name" value="Ribonuclease Inhibitor"/>
    <property type="match status" value="1"/>
</dbReference>
<evidence type="ECO:0000256" key="6">
    <source>
        <dbReference type="SAM" id="Phobius"/>
    </source>
</evidence>
<dbReference type="EMBL" id="JAWDGP010005834">
    <property type="protein sequence ID" value="KAK3751239.1"/>
    <property type="molecule type" value="Genomic_DNA"/>
</dbReference>
<keyword evidence="6" id="KW-0472">Membrane</keyword>
<keyword evidence="4" id="KW-0675">Receptor</keyword>
<dbReference type="Proteomes" id="UP001283361">
    <property type="component" value="Unassembled WGS sequence"/>
</dbReference>
<dbReference type="GO" id="GO:0005886">
    <property type="term" value="C:plasma membrane"/>
    <property type="evidence" value="ECO:0007669"/>
    <property type="project" value="UniProtKB-SubCell"/>
</dbReference>
<accession>A0AAE0YMI1</accession>
<evidence type="ECO:0000313" key="8">
    <source>
        <dbReference type="Proteomes" id="UP001283361"/>
    </source>
</evidence>
<feature type="transmembrane region" description="Helical" evidence="6">
    <location>
        <begin position="258"/>
        <end position="280"/>
    </location>
</feature>
<proteinExistence type="predicted"/>
<dbReference type="GO" id="GO:0007189">
    <property type="term" value="P:adenylate cyclase-activating G protein-coupled receptor signaling pathway"/>
    <property type="evidence" value="ECO:0007669"/>
    <property type="project" value="TreeGrafter"/>
</dbReference>
<sequence length="293" mass="32840">MNVSSALSTTSDLALSNLLDLRLSNCFLTDLLVPFKKFDRLSKLDVSYDLFRNITHNGSDIRAIYSGGHSLRLLHLSFNALLTLIEVDTLSNNLNLRVLDLSLTALATFSNTSRIIHDLMHLNLSYTRIKFIGDFIIPIDHKAWHLEIIDLRGVEIDKVRCFVFTGLIIAICRATISKLATFETSSTEHEWCETHKFSITDNAATCSHDLSLKMERDLCVARNLAPITFTNLLCWLIVGAMRLVSLGDDSLGGELTSWATVFVLPINAALNPVFYSLPVIRNYLQNNSRTYGS</sequence>
<dbReference type="GO" id="GO:0009755">
    <property type="term" value="P:hormone-mediated signaling pathway"/>
    <property type="evidence" value="ECO:0007669"/>
    <property type="project" value="TreeGrafter"/>
</dbReference>
<evidence type="ECO:0000256" key="1">
    <source>
        <dbReference type="ARBA" id="ARBA00004651"/>
    </source>
</evidence>
<gene>
    <name evidence="7" type="ORF">RRG08_023996</name>
</gene>
<dbReference type="PANTHER" id="PTHR24372">
    <property type="entry name" value="GLYCOPROTEIN HORMONE RECEPTOR"/>
    <property type="match status" value="1"/>
</dbReference>
<name>A0AAE0YMI1_9GAST</name>
<dbReference type="SUPFAM" id="SSF52058">
    <property type="entry name" value="L domain-like"/>
    <property type="match status" value="1"/>
</dbReference>
<keyword evidence="8" id="KW-1185">Reference proteome</keyword>
<evidence type="ECO:0000256" key="2">
    <source>
        <dbReference type="ARBA" id="ARBA00022475"/>
    </source>
</evidence>
<keyword evidence="6" id="KW-0812">Transmembrane</keyword>
<evidence type="ECO:0000256" key="3">
    <source>
        <dbReference type="ARBA" id="ARBA00023040"/>
    </source>
</evidence>
<keyword evidence="6" id="KW-1133">Transmembrane helix</keyword>
<keyword evidence="5" id="KW-0807">Transducer</keyword>
<dbReference type="Gene3D" id="1.20.1070.10">
    <property type="entry name" value="Rhodopsin 7-helix transmembrane proteins"/>
    <property type="match status" value="1"/>
</dbReference>
<evidence type="ECO:0000313" key="7">
    <source>
        <dbReference type="EMBL" id="KAK3751239.1"/>
    </source>
</evidence>
<keyword evidence="2" id="KW-1003">Cell membrane</keyword>
<protein>
    <recommendedName>
        <fullName evidence="9">G-protein coupled receptors family 1 profile domain-containing protein</fullName>
    </recommendedName>
</protein>
<evidence type="ECO:0008006" key="9">
    <source>
        <dbReference type="Google" id="ProtNLM"/>
    </source>
</evidence>